<dbReference type="RefSeq" id="WP_379811151.1">
    <property type="nucleotide sequence ID" value="NZ_JBHUPC010000012.1"/>
</dbReference>
<proteinExistence type="predicted"/>
<evidence type="ECO:0000313" key="1">
    <source>
        <dbReference type="EMBL" id="MFD2891569.1"/>
    </source>
</evidence>
<keyword evidence="2" id="KW-1185">Reference proteome</keyword>
<reference evidence="2" key="1">
    <citation type="journal article" date="2019" name="Int. J. Syst. Evol. Microbiol.">
        <title>The Global Catalogue of Microorganisms (GCM) 10K type strain sequencing project: providing services to taxonomists for standard genome sequencing and annotation.</title>
        <authorList>
            <consortium name="The Broad Institute Genomics Platform"/>
            <consortium name="The Broad Institute Genome Sequencing Center for Infectious Disease"/>
            <person name="Wu L."/>
            <person name="Ma J."/>
        </authorList>
    </citation>
    <scope>NUCLEOTIDE SEQUENCE [LARGE SCALE GENOMIC DNA]</scope>
    <source>
        <strain evidence="2">KCTC 22671</strain>
    </source>
</reference>
<comment type="caution">
    <text evidence="1">The sequence shown here is derived from an EMBL/GenBank/DDBJ whole genome shotgun (WGS) entry which is preliminary data.</text>
</comment>
<gene>
    <name evidence="1" type="ORF">ACFS5J_06020</name>
</gene>
<dbReference type="Proteomes" id="UP001597534">
    <property type="component" value="Unassembled WGS sequence"/>
</dbReference>
<dbReference type="EMBL" id="JBHUPC010000012">
    <property type="protein sequence ID" value="MFD2891569.1"/>
    <property type="molecule type" value="Genomic_DNA"/>
</dbReference>
<name>A0ABW5YKF8_9FLAO</name>
<accession>A0ABW5YKF8</accession>
<evidence type="ECO:0000313" key="2">
    <source>
        <dbReference type="Proteomes" id="UP001597534"/>
    </source>
</evidence>
<organism evidence="1 2">
    <name type="scientific">Flavobacterium chuncheonense</name>
    <dbReference type="NCBI Taxonomy" id="2026653"/>
    <lineage>
        <taxon>Bacteria</taxon>
        <taxon>Pseudomonadati</taxon>
        <taxon>Bacteroidota</taxon>
        <taxon>Flavobacteriia</taxon>
        <taxon>Flavobacteriales</taxon>
        <taxon>Flavobacteriaceae</taxon>
        <taxon>Flavobacterium</taxon>
    </lineage>
</organism>
<sequence>MENNIVYTTFFNTVKESIAAGTFAKLTLAKTVGKPELQNIYVRTTVEDNVLKLALTFKIYKNGLQELVKICEIDDMEKELIPCINNPFLSCLLFTTEADITMKLNKKRVASITEQAPTFKNADPILLEFLGK</sequence>
<protein>
    <submittedName>
        <fullName evidence="1">Uncharacterized protein</fullName>
    </submittedName>
</protein>